<dbReference type="EMBL" id="JASCZI010211702">
    <property type="protein sequence ID" value="MED6196032.1"/>
    <property type="molecule type" value="Genomic_DNA"/>
</dbReference>
<evidence type="ECO:0000313" key="3">
    <source>
        <dbReference type="Proteomes" id="UP001341840"/>
    </source>
</evidence>
<feature type="compositionally biased region" description="Basic and acidic residues" evidence="1">
    <location>
        <begin position="138"/>
        <end position="148"/>
    </location>
</feature>
<reference evidence="2 3" key="1">
    <citation type="journal article" date="2023" name="Plants (Basel)">
        <title>Bridging the Gap: Combining Genomics and Transcriptomics Approaches to Understand Stylosanthes scabra, an Orphan Legume from the Brazilian Caatinga.</title>
        <authorList>
            <person name="Ferreira-Neto J.R.C."/>
            <person name="da Silva M.D."/>
            <person name="Binneck E."/>
            <person name="de Melo N.F."/>
            <person name="da Silva R.H."/>
            <person name="de Melo A.L.T.M."/>
            <person name="Pandolfi V."/>
            <person name="Bustamante F.O."/>
            <person name="Brasileiro-Vidal A.C."/>
            <person name="Benko-Iseppon A.M."/>
        </authorList>
    </citation>
    <scope>NUCLEOTIDE SEQUENCE [LARGE SCALE GENOMIC DNA]</scope>
    <source>
        <tissue evidence="2">Leaves</tissue>
    </source>
</reference>
<accession>A0ABU6XEC0</accession>
<comment type="caution">
    <text evidence="2">The sequence shown here is derived from an EMBL/GenBank/DDBJ whole genome shotgun (WGS) entry which is preliminary data.</text>
</comment>
<evidence type="ECO:0000256" key="1">
    <source>
        <dbReference type="SAM" id="MobiDB-lite"/>
    </source>
</evidence>
<feature type="compositionally biased region" description="Basic and acidic residues" evidence="1">
    <location>
        <begin position="71"/>
        <end position="114"/>
    </location>
</feature>
<dbReference type="Proteomes" id="UP001341840">
    <property type="component" value="Unassembled WGS sequence"/>
</dbReference>
<proteinExistence type="predicted"/>
<sequence>MQLRGSDGSPIQQPLLKIGEGHPNPKLGEHHLVHPEPIGNGGVIQLIEIPLRKDWRSPQHIAGDPSIDDGQLARHPDSPADSRPFLEKPNQERTPPREAMIKLKTEEEYKRGKMDLSPSETSRRSFHQSTSRCHGTRGKLDNSRSPEHRQRRPS</sequence>
<name>A0ABU6XEC0_9FABA</name>
<evidence type="ECO:0000313" key="2">
    <source>
        <dbReference type="EMBL" id="MED6196032.1"/>
    </source>
</evidence>
<gene>
    <name evidence="2" type="ORF">PIB30_043449</name>
</gene>
<feature type="region of interest" description="Disordered" evidence="1">
    <location>
        <begin position="57"/>
        <end position="154"/>
    </location>
</feature>
<organism evidence="2 3">
    <name type="scientific">Stylosanthes scabra</name>
    <dbReference type="NCBI Taxonomy" id="79078"/>
    <lineage>
        <taxon>Eukaryota</taxon>
        <taxon>Viridiplantae</taxon>
        <taxon>Streptophyta</taxon>
        <taxon>Embryophyta</taxon>
        <taxon>Tracheophyta</taxon>
        <taxon>Spermatophyta</taxon>
        <taxon>Magnoliopsida</taxon>
        <taxon>eudicotyledons</taxon>
        <taxon>Gunneridae</taxon>
        <taxon>Pentapetalae</taxon>
        <taxon>rosids</taxon>
        <taxon>fabids</taxon>
        <taxon>Fabales</taxon>
        <taxon>Fabaceae</taxon>
        <taxon>Papilionoideae</taxon>
        <taxon>50 kb inversion clade</taxon>
        <taxon>dalbergioids sensu lato</taxon>
        <taxon>Dalbergieae</taxon>
        <taxon>Pterocarpus clade</taxon>
        <taxon>Stylosanthes</taxon>
    </lineage>
</organism>
<protein>
    <submittedName>
        <fullName evidence="2">Uncharacterized protein</fullName>
    </submittedName>
</protein>
<feature type="region of interest" description="Disordered" evidence="1">
    <location>
        <begin position="1"/>
        <end position="33"/>
    </location>
</feature>
<keyword evidence="3" id="KW-1185">Reference proteome</keyword>